<keyword evidence="2" id="KW-0732">Signal</keyword>
<name>A0A6A4RGT5_9RHOB</name>
<dbReference type="EMBL" id="WSFO01000004">
    <property type="protein sequence ID" value="KAE9630607.1"/>
    <property type="molecule type" value="Genomic_DNA"/>
</dbReference>
<feature type="signal peptide" evidence="2">
    <location>
        <begin position="1"/>
        <end position="20"/>
    </location>
</feature>
<dbReference type="RefSeq" id="WP_158978987.1">
    <property type="nucleotide sequence ID" value="NZ_WSFO01000004.1"/>
</dbReference>
<evidence type="ECO:0000313" key="3">
    <source>
        <dbReference type="EMBL" id="KAE9630607.1"/>
    </source>
</evidence>
<reference evidence="3 4" key="1">
    <citation type="submission" date="2019-12" db="EMBL/GenBank/DDBJ databases">
        <authorList>
            <person name="Zhang Y.-J."/>
        </authorList>
    </citation>
    <scope>NUCLEOTIDE SEQUENCE [LARGE SCALE GENOMIC DNA]</scope>
    <source>
        <strain evidence="3 4">H18S-6</strain>
    </source>
</reference>
<dbReference type="InterPro" id="IPR018673">
    <property type="entry name" value="DUF2141"/>
</dbReference>
<feature type="chain" id="PRO_5025529557" evidence="2">
    <location>
        <begin position="21"/>
        <end position="140"/>
    </location>
</feature>
<evidence type="ECO:0000313" key="4">
    <source>
        <dbReference type="Proteomes" id="UP000441586"/>
    </source>
</evidence>
<feature type="region of interest" description="Disordered" evidence="1">
    <location>
        <begin position="98"/>
        <end position="126"/>
    </location>
</feature>
<organism evidence="3 4">
    <name type="scientific">Parasedimentitalea maritima</name>
    <dbReference type="NCBI Taxonomy" id="2578117"/>
    <lineage>
        <taxon>Bacteria</taxon>
        <taxon>Pseudomonadati</taxon>
        <taxon>Pseudomonadota</taxon>
        <taxon>Alphaproteobacteria</taxon>
        <taxon>Rhodobacterales</taxon>
        <taxon>Paracoccaceae</taxon>
        <taxon>Parasedimentitalea</taxon>
    </lineage>
</organism>
<dbReference type="AlphaFoldDB" id="A0A6A4RGT5"/>
<dbReference type="Proteomes" id="UP000441586">
    <property type="component" value="Unassembled WGS sequence"/>
</dbReference>
<proteinExistence type="predicted"/>
<protein>
    <submittedName>
        <fullName evidence="3">DUF2141 domain-containing protein</fullName>
    </submittedName>
</protein>
<accession>A0A6A4RGT5</accession>
<evidence type="ECO:0000256" key="2">
    <source>
        <dbReference type="SAM" id="SignalP"/>
    </source>
</evidence>
<dbReference type="Pfam" id="PF09912">
    <property type="entry name" value="DUF2141"/>
    <property type="match status" value="1"/>
</dbReference>
<comment type="caution">
    <text evidence="3">The sequence shown here is derived from an EMBL/GenBank/DDBJ whole genome shotgun (WGS) entry which is preliminary data.</text>
</comment>
<gene>
    <name evidence="3" type="ORF">GP644_09445</name>
</gene>
<sequence>MKTRLLPFPLAAFLTLSAPAFSEGIQLTIEGVRNNAGNVLVLVFDNAKDYEALNYWNAVGYAEISAQTGIVRHNFSALNEGPYAVFLFHDENGDEDLNTRGNHLLEGVGGSGAPNREDDPNFSQASVLPGKVTVGVHYDK</sequence>
<evidence type="ECO:0000256" key="1">
    <source>
        <dbReference type="SAM" id="MobiDB-lite"/>
    </source>
</evidence>